<sequence length="186" mass="19964">MTYIVAFPYDDEALGTLGPGTPQVGGAWQTPWRFVAVARTAARVAGTTLATDLGVPCALDDTSWVRPGAATFSWMMDHNSPKNLEQTLRWFDLADAMGWPYALTAAQRSRSDTAPARGTRTGGVPRTGPSVEEGRDQPAAGDRDENVVGAQEEGRPPPRSWSSPSPPRARAERACVPSGLCRCLPR</sequence>
<reference evidence="2" key="2">
    <citation type="submission" date="2020-09" db="EMBL/GenBank/DDBJ databases">
        <authorList>
            <person name="Sun Q."/>
            <person name="Ohkuma M."/>
        </authorList>
    </citation>
    <scope>NUCLEOTIDE SEQUENCE</scope>
    <source>
        <strain evidence="2">JCM 4346</strain>
    </source>
</reference>
<dbReference type="InterPro" id="IPR013785">
    <property type="entry name" value="Aldolase_TIM"/>
</dbReference>
<gene>
    <name evidence="2" type="ORF">GCM10010251_49190</name>
</gene>
<reference evidence="2" key="1">
    <citation type="journal article" date="2014" name="Int. J. Syst. Evol. Microbiol.">
        <title>Complete genome sequence of Corynebacterium casei LMG S-19264T (=DSM 44701T), isolated from a smear-ripened cheese.</title>
        <authorList>
            <consortium name="US DOE Joint Genome Institute (JGI-PGF)"/>
            <person name="Walter F."/>
            <person name="Albersmeier A."/>
            <person name="Kalinowski J."/>
            <person name="Ruckert C."/>
        </authorList>
    </citation>
    <scope>NUCLEOTIDE SEQUENCE</scope>
    <source>
        <strain evidence="2">JCM 4346</strain>
    </source>
</reference>
<dbReference type="RefSeq" id="WP_189939889.1">
    <property type="nucleotide sequence ID" value="NZ_BMSX01000012.1"/>
</dbReference>
<dbReference type="PANTHER" id="PTHR35803:SF2">
    <property type="entry name" value="RETAINING ALPHA-GALACTOSIDASE"/>
    <property type="match status" value="1"/>
</dbReference>
<dbReference type="Gene3D" id="3.20.20.70">
    <property type="entry name" value="Aldolase class I"/>
    <property type="match status" value="1"/>
</dbReference>
<feature type="compositionally biased region" description="Low complexity" evidence="1">
    <location>
        <begin position="115"/>
        <end position="129"/>
    </location>
</feature>
<feature type="compositionally biased region" description="Basic and acidic residues" evidence="1">
    <location>
        <begin position="132"/>
        <end position="156"/>
    </location>
</feature>
<evidence type="ECO:0000313" key="3">
    <source>
        <dbReference type="Proteomes" id="UP000658320"/>
    </source>
</evidence>
<dbReference type="EMBL" id="BMSX01000012">
    <property type="protein sequence ID" value="GGR27448.1"/>
    <property type="molecule type" value="Genomic_DNA"/>
</dbReference>
<dbReference type="InterPro" id="IPR052720">
    <property type="entry name" value="Glycosyl_hydrolase_97"/>
</dbReference>
<protein>
    <submittedName>
        <fullName evidence="2">Uncharacterized protein</fullName>
    </submittedName>
</protein>
<accession>A0A918CK67</accession>
<organism evidence="2 3">
    <name type="scientific">Streptomyces aurantiogriseus</name>
    <dbReference type="NCBI Taxonomy" id="66870"/>
    <lineage>
        <taxon>Bacteria</taxon>
        <taxon>Bacillati</taxon>
        <taxon>Actinomycetota</taxon>
        <taxon>Actinomycetes</taxon>
        <taxon>Kitasatosporales</taxon>
        <taxon>Streptomycetaceae</taxon>
        <taxon>Streptomyces</taxon>
    </lineage>
</organism>
<feature type="region of interest" description="Disordered" evidence="1">
    <location>
        <begin position="106"/>
        <end position="175"/>
    </location>
</feature>
<name>A0A918CK67_9ACTN</name>
<evidence type="ECO:0000256" key="1">
    <source>
        <dbReference type="SAM" id="MobiDB-lite"/>
    </source>
</evidence>
<dbReference type="AlphaFoldDB" id="A0A918CK67"/>
<proteinExistence type="predicted"/>
<keyword evidence="3" id="KW-1185">Reference proteome</keyword>
<dbReference type="Proteomes" id="UP000658320">
    <property type="component" value="Unassembled WGS sequence"/>
</dbReference>
<dbReference type="PANTHER" id="PTHR35803">
    <property type="entry name" value="GLUCAN 1,4-ALPHA-GLUCOSIDASE SUSB-RELATED"/>
    <property type="match status" value="1"/>
</dbReference>
<evidence type="ECO:0000313" key="2">
    <source>
        <dbReference type="EMBL" id="GGR27448.1"/>
    </source>
</evidence>
<comment type="caution">
    <text evidence="2">The sequence shown here is derived from an EMBL/GenBank/DDBJ whole genome shotgun (WGS) entry which is preliminary data.</text>
</comment>